<accession>A0A399SWT1</accession>
<comment type="caution">
    <text evidence="5">The sequence shown here is derived from an EMBL/GenBank/DDBJ whole genome shotgun (WGS) entry which is preliminary data.</text>
</comment>
<dbReference type="Proteomes" id="UP000265926">
    <property type="component" value="Unassembled WGS sequence"/>
</dbReference>
<dbReference type="AlphaFoldDB" id="A0A399SWT1"/>
<proteinExistence type="predicted"/>
<evidence type="ECO:0000256" key="2">
    <source>
        <dbReference type="ARBA" id="ARBA00022679"/>
    </source>
</evidence>
<dbReference type="GO" id="GO:0003841">
    <property type="term" value="F:1-acylglycerol-3-phosphate O-acyltransferase activity"/>
    <property type="evidence" value="ECO:0007669"/>
    <property type="project" value="TreeGrafter"/>
</dbReference>
<sequence>MKRFSKFIMKLMGWKGVYEGIPDVPKCIIIGVPHTSAWDFVISWLYYTSAGKKANVLVKKEFFFWPFGYFVRKMGGLPIDRSRGANVIRQTIQLINEHDYVHLALTPEGTRAFTKKWKAGFHIIARETGIPVYLGSFDWGSKTISTGERMELTDDATADINRMKDYYREKGIKGKFPENFCTEHQ</sequence>
<dbReference type="PANTHER" id="PTHR10434:SF9">
    <property type="entry name" value="PHOSPHOLIPID_GLYCEROL ACYLTRANSFERASE DOMAIN-CONTAINING PROTEIN"/>
    <property type="match status" value="1"/>
</dbReference>
<protein>
    <submittedName>
        <fullName evidence="5">Acyltransferase</fullName>
    </submittedName>
</protein>
<comment type="pathway">
    <text evidence="1">Lipid metabolism.</text>
</comment>
<dbReference type="OrthoDB" id="9796839at2"/>
<keyword evidence="6" id="KW-1185">Reference proteome</keyword>
<dbReference type="EMBL" id="QWGR01000009">
    <property type="protein sequence ID" value="RIJ47134.1"/>
    <property type="molecule type" value="Genomic_DNA"/>
</dbReference>
<evidence type="ECO:0000259" key="4">
    <source>
        <dbReference type="SMART" id="SM00563"/>
    </source>
</evidence>
<dbReference type="SMART" id="SM00563">
    <property type="entry name" value="PlsC"/>
    <property type="match status" value="1"/>
</dbReference>
<dbReference type="RefSeq" id="WP_119438851.1">
    <property type="nucleotide sequence ID" value="NZ_QWGR01000009.1"/>
</dbReference>
<evidence type="ECO:0000256" key="3">
    <source>
        <dbReference type="ARBA" id="ARBA00023315"/>
    </source>
</evidence>
<dbReference type="SUPFAM" id="SSF69593">
    <property type="entry name" value="Glycerol-3-phosphate (1)-acyltransferase"/>
    <property type="match status" value="1"/>
</dbReference>
<organism evidence="5 6">
    <name type="scientific">Maribellus luteus</name>
    <dbReference type="NCBI Taxonomy" id="2305463"/>
    <lineage>
        <taxon>Bacteria</taxon>
        <taxon>Pseudomonadati</taxon>
        <taxon>Bacteroidota</taxon>
        <taxon>Bacteroidia</taxon>
        <taxon>Marinilabiliales</taxon>
        <taxon>Prolixibacteraceae</taxon>
        <taxon>Maribellus</taxon>
    </lineage>
</organism>
<keyword evidence="3 5" id="KW-0012">Acyltransferase</keyword>
<dbReference type="PANTHER" id="PTHR10434">
    <property type="entry name" value="1-ACYL-SN-GLYCEROL-3-PHOSPHATE ACYLTRANSFERASE"/>
    <property type="match status" value="1"/>
</dbReference>
<evidence type="ECO:0000256" key="1">
    <source>
        <dbReference type="ARBA" id="ARBA00005189"/>
    </source>
</evidence>
<evidence type="ECO:0000313" key="6">
    <source>
        <dbReference type="Proteomes" id="UP000265926"/>
    </source>
</evidence>
<dbReference type="InterPro" id="IPR002123">
    <property type="entry name" value="Plipid/glycerol_acylTrfase"/>
</dbReference>
<dbReference type="Pfam" id="PF01553">
    <property type="entry name" value="Acyltransferase"/>
    <property type="match status" value="1"/>
</dbReference>
<dbReference type="GO" id="GO:0006654">
    <property type="term" value="P:phosphatidic acid biosynthetic process"/>
    <property type="evidence" value="ECO:0007669"/>
    <property type="project" value="TreeGrafter"/>
</dbReference>
<evidence type="ECO:0000313" key="5">
    <source>
        <dbReference type="EMBL" id="RIJ47134.1"/>
    </source>
</evidence>
<gene>
    <name evidence="5" type="ORF">D1614_15345</name>
</gene>
<keyword evidence="2 5" id="KW-0808">Transferase</keyword>
<feature type="domain" description="Phospholipid/glycerol acyltransferase" evidence="4">
    <location>
        <begin position="28"/>
        <end position="137"/>
    </location>
</feature>
<reference evidence="5 6" key="1">
    <citation type="submission" date="2018-08" db="EMBL/GenBank/DDBJ databases">
        <title>Pallidiluteibacterium maritimus gen. nov., sp. nov., isolated from coastal sediment.</title>
        <authorList>
            <person name="Zhou L.Y."/>
        </authorList>
    </citation>
    <scope>NUCLEOTIDE SEQUENCE [LARGE SCALE GENOMIC DNA]</scope>
    <source>
        <strain evidence="5 6">XSD2</strain>
    </source>
</reference>
<name>A0A399SWT1_9BACT</name>